<dbReference type="GO" id="GO:0034599">
    <property type="term" value="P:cellular response to oxidative stress"/>
    <property type="evidence" value="ECO:0007669"/>
    <property type="project" value="TreeGrafter"/>
</dbReference>
<dbReference type="GO" id="GO:0005739">
    <property type="term" value="C:mitochondrion"/>
    <property type="evidence" value="ECO:0007669"/>
    <property type="project" value="TreeGrafter"/>
</dbReference>
<keyword evidence="10" id="KW-0676">Redox-active center</keyword>
<dbReference type="FunFam" id="3.30.390.30:FF:000004">
    <property type="entry name" value="Thioredoxin reductase 1, cytoplasmic"/>
    <property type="match status" value="1"/>
</dbReference>
<keyword evidence="7" id="KW-0712">Selenocysteine</keyword>
<name>A0A7S3UF91_9CHLO</name>
<dbReference type="GO" id="GO:0050660">
    <property type="term" value="F:flavin adenine dinucleotide binding"/>
    <property type="evidence" value="ECO:0007669"/>
    <property type="project" value="InterPro"/>
</dbReference>
<dbReference type="EMBL" id="HBIS01004751">
    <property type="protein sequence ID" value="CAE0610493.1"/>
    <property type="molecule type" value="Transcribed_RNA"/>
</dbReference>
<dbReference type="InterPro" id="IPR004099">
    <property type="entry name" value="Pyr_nucl-diS_OxRdtase_dimer"/>
</dbReference>
<dbReference type="EC" id="1.8.1.9" evidence="3"/>
<dbReference type="GO" id="GO:0004791">
    <property type="term" value="F:thioredoxin-disulfide reductase (NADPH) activity"/>
    <property type="evidence" value="ECO:0007669"/>
    <property type="project" value="UniProtKB-EC"/>
</dbReference>
<dbReference type="InterPro" id="IPR016156">
    <property type="entry name" value="FAD/NAD-linked_Rdtase_dimer_sf"/>
</dbReference>
<dbReference type="Pfam" id="PF02852">
    <property type="entry name" value="Pyr_redox_dim"/>
    <property type="match status" value="1"/>
</dbReference>
<dbReference type="InterPro" id="IPR046952">
    <property type="entry name" value="GSHR/TRXR-like"/>
</dbReference>
<dbReference type="Gene3D" id="3.30.390.30">
    <property type="match status" value="1"/>
</dbReference>
<dbReference type="GO" id="GO:0006749">
    <property type="term" value="P:glutathione metabolic process"/>
    <property type="evidence" value="ECO:0007669"/>
    <property type="project" value="TreeGrafter"/>
</dbReference>
<dbReference type="PRINTS" id="PR00411">
    <property type="entry name" value="PNDRDTASEI"/>
</dbReference>
<dbReference type="SUPFAM" id="SSF55424">
    <property type="entry name" value="FAD/NAD-linked reductases, dimerisation (C-terminal) domain"/>
    <property type="match status" value="1"/>
</dbReference>
<sequence>MHQAGIVGEIFSDAREFGWKLPQDVQLEWEQMVGGIQDYIGSLNWGYRVALRDNKVDYINAFGKFMDAHTIECTKKNGSKVTITADKFVVAVGGRPRYPDLEGARELCITSDDVFSLPSPPGKTLCVGASYISLETAGFLTALKCDVTVMVRSILLRGFDQEIAEQIGGYMERHGTRFIHETIPTKFEKVADKIMVHWKNLKTGIEGQEEFDTVLLALGRDAITKDLGLESAGVEFDRSTGKIPATNEQTNVSNIFAIGDVLESRQELTPVAIKAGELLSARLFGGATKQMDYNQVPTTVFTPLEYGCVGLSEEEAIAKYGEENLEVYISYYKPLEWCTNHEEHNGIQVREDSACYAKLITYLPDNERVIGLHVLGPNAGEVTQGFAVAIKCGATKEDFDTTVGIHPTTAEEFTTLKVTKRSGVDARKKGC</sequence>
<dbReference type="InterPro" id="IPR036188">
    <property type="entry name" value="FAD/NAD-bd_sf"/>
</dbReference>
<evidence type="ECO:0000256" key="8">
    <source>
        <dbReference type="ARBA" id="ARBA00023002"/>
    </source>
</evidence>
<evidence type="ECO:0000256" key="3">
    <source>
        <dbReference type="ARBA" id="ARBA00012610"/>
    </source>
</evidence>
<dbReference type="GO" id="GO:0005829">
    <property type="term" value="C:cytosol"/>
    <property type="evidence" value="ECO:0007669"/>
    <property type="project" value="TreeGrafter"/>
</dbReference>
<accession>A0A7S3UF91</accession>
<evidence type="ECO:0000256" key="10">
    <source>
        <dbReference type="ARBA" id="ARBA00023284"/>
    </source>
</evidence>
<dbReference type="AlphaFoldDB" id="A0A7S3UF91"/>
<dbReference type="PANTHER" id="PTHR42737">
    <property type="entry name" value="GLUTATHIONE REDUCTASE"/>
    <property type="match status" value="1"/>
</dbReference>
<gene>
    <name evidence="13" type="ORF">PSAL00342_LOCUS4328</name>
</gene>
<keyword evidence="8" id="KW-0560">Oxidoreductase</keyword>
<comment type="similarity">
    <text evidence="2">Belongs to the class-I pyridine nucleotide-disulfide oxidoreductase family.</text>
</comment>
<keyword evidence="6" id="KW-0521">NADP</keyword>
<evidence type="ECO:0000256" key="9">
    <source>
        <dbReference type="ARBA" id="ARBA00023157"/>
    </source>
</evidence>
<dbReference type="NCBIfam" id="TIGR01438">
    <property type="entry name" value="TGR"/>
    <property type="match status" value="1"/>
</dbReference>
<organism evidence="13">
    <name type="scientific">Picocystis salinarum</name>
    <dbReference type="NCBI Taxonomy" id="88271"/>
    <lineage>
        <taxon>Eukaryota</taxon>
        <taxon>Viridiplantae</taxon>
        <taxon>Chlorophyta</taxon>
        <taxon>Picocystophyceae</taxon>
        <taxon>Picocystales</taxon>
        <taxon>Picocystaceae</taxon>
        <taxon>Picocystis</taxon>
    </lineage>
</organism>
<keyword evidence="4" id="KW-0285">Flavoprotein</keyword>
<evidence type="ECO:0000256" key="4">
    <source>
        <dbReference type="ARBA" id="ARBA00022630"/>
    </source>
</evidence>
<evidence type="ECO:0000259" key="11">
    <source>
        <dbReference type="Pfam" id="PF02852"/>
    </source>
</evidence>
<dbReference type="Pfam" id="PF07992">
    <property type="entry name" value="Pyr_redox_2"/>
    <property type="match status" value="1"/>
</dbReference>
<feature type="domain" description="FAD/NAD(P)-binding" evidence="12">
    <location>
        <begin position="33"/>
        <end position="276"/>
    </location>
</feature>
<evidence type="ECO:0000256" key="2">
    <source>
        <dbReference type="ARBA" id="ARBA00007532"/>
    </source>
</evidence>
<comment type="cofactor">
    <cofactor evidence="1">
        <name>FAD</name>
        <dbReference type="ChEBI" id="CHEBI:57692"/>
    </cofactor>
</comment>
<evidence type="ECO:0000313" key="13">
    <source>
        <dbReference type="EMBL" id="CAE0610493.1"/>
    </source>
</evidence>
<evidence type="ECO:0000256" key="5">
    <source>
        <dbReference type="ARBA" id="ARBA00022827"/>
    </source>
</evidence>
<reference evidence="13" key="1">
    <citation type="submission" date="2021-01" db="EMBL/GenBank/DDBJ databases">
        <authorList>
            <person name="Corre E."/>
            <person name="Pelletier E."/>
            <person name="Niang G."/>
            <person name="Scheremetjew M."/>
            <person name="Finn R."/>
            <person name="Kale V."/>
            <person name="Holt S."/>
            <person name="Cochrane G."/>
            <person name="Meng A."/>
            <person name="Brown T."/>
            <person name="Cohen L."/>
        </authorList>
    </citation>
    <scope>NUCLEOTIDE SEQUENCE</scope>
    <source>
        <strain evidence="13">CCMP1897</strain>
    </source>
</reference>
<keyword evidence="5" id="KW-0274">FAD</keyword>
<proteinExistence type="inferred from homology"/>
<dbReference type="GO" id="GO:0045454">
    <property type="term" value="P:cell redox homeostasis"/>
    <property type="evidence" value="ECO:0007669"/>
    <property type="project" value="InterPro"/>
</dbReference>
<evidence type="ECO:0000256" key="7">
    <source>
        <dbReference type="ARBA" id="ARBA00022933"/>
    </source>
</evidence>
<evidence type="ECO:0000259" key="12">
    <source>
        <dbReference type="Pfam" id="PF07992"/>
    </source>
</evidence>
<dbReference type="InterPro" id="IPR006338">
    <property type="entry name" value="Thioredoxin/glutathione_Rdtase"/>
</dbReference>
<keyword evidence="9" id="KW-1015">Disulfide bond</keyword>
<dbReference type="PANTHER" id="PTHR42737:SF8">
    <property type="entry name" value="THIOREDOXIN-DISULFIDE REDUCTASE"/>
    <property type="match status" value="1"/>
</dbReference>
<dbReference type="InterPro" id="IPR023753">
    <property type="entry name" value="FAD/NAD-binding_dom"/>
</dbReference>
<dbReference type="Gene3D" id="3.50.50.60">
    <property type="entry name" value="FAD/NAD(P)-binding domain"/>
    <property type="match status" value="2"/>
</dbReference>
<feature type="domain" description="Pyridine nucleotide-disulphide oxidoreductase dimerisation" evidence="11">
    <location>
        <begin position="296"/>
        <end position="415"/>
    </location>
</feature>
<protein>
    <recommendedName>
        <fullName evidence="3">thioredoxin-disulfide reductase (NADPH)</fullName>
        <ecNumber evidence="3">1.8.1.9</ecNumber>
    </recommendedName>
</protein>
<dbReference type="FunFam" id="3.50.50.60:FF:000012">
    <property type="entry name" value="Thioredoxin reductase 1, cytoplasmic"/>
    <property type="match status" value="1"/>
</dbReference>
<dbReference type="SUPFAM" id="SSF51905">
    <property type="entry name" value="FAD/NAD(P)-binding domain"/>
    <property type="match status" value="1"/>
</dbReference>
<dbReference type="GO" id="GO:0004362">
    <property type="term" value="F:glutathione-disulfide reductase (NADPH) activity"/>
    <property type="evidence" value="ECO:0007669"/>
    <property type="project" value="TreeGrafter"/>
</dbReference>
<evidence type="ECO:0000256" key="1">
    <source>
        <dbReference type="ARBA" id="ARBA00001974"/>
    </source>
</evidence>
<dbReference type="PRINTS" id="PR00368">
    <property type="entry name" value="FADPNR"/>
</dbReference>
<evidence type="ECO:0000256" key="6">
    <source>
        <dbReference type="ARBA" id="ARBA00022857"/>
    </source>
</evidence>